<dbReference type="EMBL" id="UOFG01000239">
    <property type="protein sequence ID" value="VAW64784.1"/>
    <property type="molecule type" value="Genomic_DNA"/>
</dbReference>
<protein>
    <submittedName>
        <fullName evidence="1">Uncharacterized protein</fullName>
    </submittedName>
</protein>
<evidence type="ECO:0000313" key="1">
    <source>
        <dbReference type="EMBL" id="VAW64784.1"/>
    </source>
</evidence>
<dbReference type="AlphaFoldDB" id="A0A3B0Y889"/>
<name>A0A3B0Y889_9ZZZZ</name>
<reference evidence="1" key="1">
    <citation type="submission" date="2018-06" db="EMBL/GenBank/DDBJ databases">
        <authorList>
            <person name="Zhirakovskaya E."/>
        </authorList>
    </citation>
    <scope>NUCLEOTIDE SEQUENCE</scope>
</reference>
<sequence>MINSPTQSVIDLNKIKVDPLTCASCINWNEIRTISAKDDWEQGRLLVAETFIDINWQDYSNSITALIPKILRTLPQNKQYQYVTQGFSDTLIVHLMKVVRKRPHPSLN</sequence>
<gene>
    <name evidence="1" type="ORF">MNBD_GAMMA11-821</name>
</gene>
<proteinExistence type="predicted"/>
<accession>A0A3B0Y889</accession>
<organism evidence="1">
    <name type="scientific">hydrothermal vent metagenome</name>
    <dbReference type="NCBI Taxonomy" id="652676"/>
    <lineage>
        <taxon>unclassified sequences</taxon>
        <taxon>metagenomes</taxon>
        <taxon>ecological metagenomes</taxon>
    </lineage>
</organism>